<dbReference type="InterPro" id="IPR052560">
    <property type="entry name" value="RdDP_mobile_element"/>
</dbReference>
<dbReference type="PANTHER" id="PTHR36688:SF1">
    <property type="entry name" value="ENDONUCLEASE_EXONUCLEASE_PHOSPHATASE DOMAIN-CONTAINING PROTEIN"/>
    <property type="match status" value="1"/>
</dbReference>
<dbReference type="AlphaFoldDB" id="A0A6G0Z5R8"/>
<keyword evidence="2" id="KW-1185">Reference proteome</keyword>
<reference evidence="1 2" key="1">
    <citation type="submission" date="2019-08" db="EMBL/GenBank/DDBJ databases">
        <title>Whole genome of Aphis craccivora.</title>
        <authorList>
            <person name="Voronova N.V."/>
            <person name="Shulinski R.S."/>
            <person name="Bandarenka Y.V."/>
            <person name="Zhorov D.G."/>
            <person name="Warner D."/>
        </authorList>
    </citation>
    <scope>NUCLEOTIDE SEQUENCE [LARGE SCALE GENOMIC DNA]</scope>
    <source>
        <strain evidence="1">180601</strain>
        <tissue evidence="1">Whole Body</tissue>
    </source>
</reference>
<gene>
    <name evidence="1" type="ORF">FWK35_00011761</name>
</gene>
<dbReference type="OrthoDB" id="409048at2759"/>
<comment type="caution">
    <text evidence="1">The sequence shown here is derived from an EMBL/GenBank/DDBJ whole genome shotgun (WGS) entry which is preliminary data.</text>
</comment>
<evidence type="ECO:0008006" key="3">
    <source>
        <dbReference type="Google" id="ProtNLM"/>
    </source>
</evidence>
<sequence length="310" mass="35825">MSKYYQNMKLKPNPMKTQISAFHLKNKLASRKLKITWEEVKLEHTTHPKYLGVTLDRSLNFKEHCVALKRKICARNTLLRKLVSSKWGAHPETVRISALALRFSVAEYACPVWGRSTHTKQIDTALNETVRIITGCLKPTPVDKLYHLAGIAPPHIRRQIASDLERTKQITDERHPMYNTQVEGFRLKSRKSFLKCTKKLEDDPQTSRLKLWEVESRQIVEETLPPGHNNKWMIWRTLNHLRTGVGRSRENLKKWGISDGNEDTNCECGKTQTMSHLLNCNECPIKCNVTDLKDANSKAIKLAEFWSDKI</sequence>
<organism evidence="1 2">
    <name type="scientific">Aphis craccivora</name>
    <name type="common">Cowpea aphid</name>
    <dbReference type="NCBI Taxonomy" id="307492"/>
    <lineage>
        <taxon>Eukaryota</taxon>
        <taxon>Metazoa</taxon>
        <taxon>Ecdysozoa</taxon>
        <taxon>Arthropoda</taxon>
        <taxon>Hexapoda</taxon>
        <taxon>Insecta</taxon>
        <taxon>Pterygota</taxon>
        <taxon>Neoptera</taxon>
        <taxon>Paraneoptera</taxon>
        <taxon>Hemiptera</taxon>
        <taxon>Sternorrhyncha</taxon>
        <taxon>Aphidomorpha</taxon>
        <taxon>Aphidoidea</taxon>
        <taxon>Aphididae</taxon>
        <taxon>Aphidini</taxon>
        <taxon>Aphis</taxon>
        <taxon>Aphis</taxon>
    </lineage>
</organism>
<evidence type="ECO:0000313" key="1">
    <source>
        <dbReference type="EMBL" id="KAF0765845.1"/>
    </source>
</evidence>
<evidence type="ECO:0000313" key="2">
    <source>
        <dbReference type="Proteomes" id="UP000478052"/>
    </source>
</evidence>
<name>A0A6G0Z5R8_APHCR</name>
<protein>
    <recommendedName>
        <fullName evidence="3">Reverse transcriptase domain-containing protein</fullName>
    </recommendedName>
</protein>
<dbReference type="EMBL" id="VUJU01001315">
    <property type="protein sequence ID" value="KAF0765845.1"/>
    <property type="molecule type" value="Genomic_DNA"/>
</dbReference>
<dbReference type="PANTHER" id="PTHR36688">
    <property type="entry name" value="ENDO/EXONUCLEASE/PHOSPHATASE DOMAIN-CONTAINING PROTEIN"/>
    <property type="match status" value="1"/>
</dbReference>
<dbReference type="Proteomes" id="UP000478052">
    <property type="component" value="Unassembled WGS sequence"/>
</dbReference>
<proteinExistence type="predicted"/>
<accession>A0A6G0Z5R8</accession>